<organism evidence="5 6">
    <name type="scientific">Rhodohalobacter sulfatireducens</name>
    <dbReference type="NCBI Taxonomy" id="2911366"/>
    <lineage>
        <taxon>Bacteria</taxon>
        <taxon>Pseudomonadati</taxon>
        <taxon>Balneolota</taxon>
        <taxon>Balneolia</taxon>
        <taxon>Balneolales</taxon>
        <taxon>Balneolaceae</taxon>
        <taxon>Rhodohalobacter</taxon>
    </lineage>
</organism>
<dbReference type="EC" id="3.2.1.18" evidence="3"/>
<feature type="domain" description="Sialidase" evidence="4">
    <location>
        <begin position="80"/>
        <end position="342"/>
    </location>
</feature>
<sequence length="367" mass="41325">MLRKYFVRSSYHFIIFSLIFCVSLSAQELKGNQNSEFINLFNSADLEDGCYRIPALITASNGDLIAAIDERVENCGDLRSNRDINIVIRTSSDNGETWSEIETVVDYPFGQSASDASMILDRQTDTLWMFYNYMDLDNEQDIYYLKAVSSNDNGKTWSDPVDLTSQITKPEWHDDFKFITSGRGIQSSDGTLLHTLVNLDEGVFLFGSKDHGQNWFFIDSPINPADESKVIELSDGSWMVNSRVANIGMRYVHTSTDHGETWISKPDSTLIDPGSNASLIRYTTQEDQTILLFSNSKNPDERKNMTIRTSLDEGKTWTEGTTIYPGSAAYSSMTILENGNIGLFFEKDNYSENVFITVSLDSLTPGQ</sequence>
<dbReference type="PANTHER" id="PTHR10628">
    <property type="entry name" value="SIALIDASE"/>
    <property type="match status" value="1"/>
</dbReference>
<dbReference type="SUPFAM" id="SSF50939">
    <property type="entry name" value="Sialidases"/>
    <property type="match status" value="1"/>
</dbReference>
<name>A0ABS9KFU2_9BACT</name>
<protein>
    <recommendedName>
        <fullName evidence="3">exo-alpha-sialidase</fullName>
        <ecNumber evidence="3">3.2.1.18</ecNumber>
    </recommendedName>
</protein>
<proteinExistence type="inferred from homology"/>
<evidence type="ECO:0000259" key="4">
    <source>
        <dbReference type="Pfam" id="PF13088"/>
    </source>
</evidence>
<keyword evidence="6" id="KW-1185">Reference proteome</keyword>
<evidence type="ECO:0000313" key="5">
    <source>
        <dbReference type="EMBL" id="MCG2589716.1"/>
    </source>
</evidence>
<evidence type="ECO:0000256" key="2">
    <source>
        <dbReference type="ARBA" id="ARBA00009348"/>
    </source>
</evidence>
<evidence type="ECO:0000313" key="6">
    <source>
        <dbReference type="Proteomes" id="UP001165366"/>
    </source>
</evidence>
<reference evidence="5" key="1">
    <citation type="submission" date="2022-01" db="EMBL/GenBank/DDBJ databases">
        <authorList>
            <person name="Wang Y."/>
        </authorList>
    </citation>
    <scope>NUCLEOTIDE SEQUENCE</scope>
    <source>
        <strain evidence="5">WB101</strain>
    </source>
</reference>
<comment type="catalytic activity">
    <reaction evidence="1">
        <text>Hydrolysis of alpha-(2-&gt;3)-, alpha-(2-&gt;6)-, alpha-(2-&gt;8)- glycosidic linkages of terminal sialic acid residues in oligosaccharides, glycoproteins, glycolipids, colominic acid and synthetic substrates.</text>
        <dbReference type="EC" id="3.2.1.18"/>
    </reaction>
</comment>
<gene>
    <name evidence="5" type="ORF">L6773_14140</name>
</gene>
<dbReference type="InterPro" id="IPR026856">
    <property type="entry name" value="Sialidase_fam"/>
</dbReference>
<dbReference type="Pfam" id="PF13088">
    <property type="entry name" value="BNR_2"/>
    <property type="match status" value="1"/>
</dbReference>
<dbReference type="InterPro" id="IPR011040">
    <property type="entry name" value="Sialidase"/>
</dbReference>
<dbReference type="Gene3D" id="2.120.10.10">
    <property type="match status" value="1"/>
</dbReference>
<comment type="caution">
    <text evidence="5">The sequence shown here is derived from an EMBL/GenBank/DDBJ whole genome shotgun (WGS) entry which is preliminary data.</text>
</comment>
<evidence type="ECO:0000256" key="1">
    <source>
        <dbReference type="ARBA" id="ARBA00000427"/>
    </source>
</evidence>
<dbReference type="InterPro" id="IPR036278">
    <property type="entry name" value="Sialidase_sf"/>
</dbReference>
<dbReference type="GO" id="GO:0016787">
    <property type="term" value="F:hydrolase activity"/>
    <property type="evidence" value="ECO:0007669"/>
    <property type="project" value="UniProtKB-KW"/>
</dbReference>
<dbReference type="Proteomes" id="UP001165366">
    <property type="component" value="Unassembled WGS sequence"/>
</dbReference>
<dbReference type="CDD" id="cd15482">
    <property type="entry name" value="Sialidase_non-viral"/>
    <property type="match status" value="1"/>
</dbReference>
<evidence type="ECO:0000256" key="3">
    <source>
        <dbReference type="ARBA" id="ARBA00012733"/>
    </source>
</evidence>
<dbReference type="PANTHER" id="PTHR10628:SF30">
    <property type="entry name" value="EXO-ALPHA-SIALIDASE"/>
    <property type="match status" value="1"/>
</dbReference>
<comment type="similarity">
    <text evidence="2">Belongs to the glycosyl hydrolase 33 family.</text>
</comment>
<dbReference type="EMBL" id="JAKLWS010000020">
    <property type="protein sequence ID" value="MCG2589716.1"/>
    <property type="molecule type" value="Genomic_DNA"/>
</dbReference>
<accession>A0ABS9KFU2</accession>
<keyword evidence="5" id="KW-0378">Hydrolase</keyword>
<reference evidence="5" key="2">
    <citation type="submission" date="2024-05" db="EMBL/GenBank/DDBJ databases">
        <title>Rhodohalobacter halophilus gen. nov., sp. nov., a moderately halophilic member of the family Balneolaceae.</title>
        <authorList>
            <person name="Xia J."/>
        </authorList>
    </citation>
    <scope>NUCLEOTIDE SEQUENCE</scope>
    <source>
        <strain evidence="5">WB101</strain>
    </source>
</reference>